<organism evidence="3 4">
    <name type="scientific">Dendrobium catenatum</name>
    <dbReference type="NCBI Taxonomy" id="906689"/>
    <lineage>
        <taxon>Eukaryota</taxon>
        <taxon>Viridiplantae</taxon>
        <taxon>Streptophyta</taxon>
        <taxon>Embryophyta</taxon>
        <taxon>Tracheophyta</taxon>
        <taxon>Spermatophyta</taxon>
        <taxon>Magnoliopsida</taxon>
        <taxon>Liliopsida</taxon>
        <taxon>Asparagales</taxon>
        <taxon>Orchidaceae</taxon>
        <taxon>Epidendroideae</taxon>
        <taxon>Malaxideae</taxon>
        <taxon>Dendrobiinae</taxon>
        <taxon>Dendrobium</taxon>
    </lineage>
</organism>
<dbReference type="OrthoDB" id="755236at2759"/>
<dbReference type="AlphaFoldDB" id="A0A2I0XCY3"/>
<accession>A0A2I0XCY3</accession>
<evidence type="ECO:0000313" key="3">
    <source>
        <dbReference type="EMBL" id="PKU85765.1"/>
    </source>
</evidence>
<feature type="region of interest" description="Disordered" evidence="1">
    <location>
        <begin position="737"/>
        <end position="767"/>
    </location>
</feature>
<dbReference type="EMBL" id="KZ501967">
    <property type="protein sequence ID" value="PKU85765.1"/>
    <property type="molecule type" value="Genomic_DNA"/>
</dbReference>
<evidence type="ECO:0000256" key="1">
    <source>
        <dbReference type="SAM" id="MobiDB-lite"/>
    </source>
</evidence>
<dbReference type="Proteomes" id="UP000233837">
    <property type="component" value="Unassembled WGS sequence"/>
</dbReference>
<feature type="domain" description="Spen paralogue and orthologue SPOC C-terminal" evidence="2">
    <location>
        <begin position="285"/>
        <end position="431"/>
    </location>
</feature>
<sequence length="1007" mass="112069">MSFELKELISLDHYLLLIKSTFQGKMLDKERNMLFPDRSVNFSSGGPVAPHLQNTDFTPSSYFIGMNSLEETSKSRKFMNLDGKNHPDVSTIRTGNNQYYDRNIFSMPRQPDFENINKGLFSNPRQPYFQQKESAFFHETFKKEVSNLQDIDHIACARQSEPSGFRSEYNYDVLRTFLHAQEKQQRGVIIPRLPVVLEPSGHEVACLEKEKLKKNDAYTSKDLENRYLGKQDENATEYNNRPLVERSLCVNDCLNSERITKIGDGIPANMDEQNKPTNGRVSPAISEKIWDGLLKLNTSTTVPAVAFFKSGEKVQDINWPAHLEIKGKVRLPAFEKFIQELPRSRNRALMVISLCWKVGSCKSDLAGMREVAKGYTESEKVGFAQIAPGFDLYVCPRNDIIITILAKYGFFKGMAAVEEDQDSLIGCVVWRRSQSSTNYVSKDTAGKKTLIEQPLNSTGTPIQGMNSPAMEARECEKKQLMPTETELKAALDLPASGASTVISLTDNTISMITENKSALSSSNLHHASIFQGGSVQTISSSIPYSFPVVPAQQKTPERPSLNLLQENRKPADTIPLAQNSGKDEAVLVSNSWTQFALPSQIAPAVMLGNSLSSSVSQSLGNFGSGPAPGPRPLIPVNSSNFQFQPQVELKIHSSAGSDSNCAGKNLDPCFQATQPALLERPPLPLELLHRLTQSNENIPKAIINGGMLQDEIHIMHQIVTRGPHDVLETSAPSVPQIQLTCEGSNSDGKEKEKEKEDDDDLPEFDFSSACGEQEAPISRFVPGCSQQTHFLNAPPRNEKLSFEAPWSAGDPTSIETSTKPFEALQHRPKLSTFPSNLLNSNEGLSLPKNFGRFISEKTPSTERYQLTCQPSFLKETKDLGNNPRHGFGLERKSLWDDDDDDMPEWCPPDLELPDEPPPIATKCAPLSFHPSQSHDLQQRSRPGLLGPCPPSEAPASGSLQTRPVDEFVRFSKPPLGSRRRRDSLRPQADKFSRRQTPYAADGRRHRR</sequence>
<feature type="region of interest" description="Disordered" evidence="1">
    <location>
        <begin position="874"/>
        <end position="1007"/>
    </location>
</feature>
<reference evidence="3 4" key="2">
    <citation type="journal article" date="2017" name="Nature">
        <title>The Apostasia genome and the evolution of orchids.</title>
        <authorList>
            <person name="Zhang G.Q."/>
            <person name="Liu K.W."/>
            <person name="Li Z."/>
            <person name="Lohaus R."/>
            <person name="Hsiao Y.Y."/>
            <person name="Niu S.C."/>
            <person name="Wang J.Y."/>
            <person name="Lin Y.C."/>
            <person name="Xu Q."/>
            <person name="Chen L.J."/>
            <person name="Yoshida K."/>
            <person name="Fujiwara S."/>
            <person name="Wang Z.W."/>
            <person name="Zhang Y.Q."/>
            <person name="Mitsuda N."/>
            <person name="Wang M."/>
            <person name="Liu G.H."/>
            <person name="Pecoraro L."/>
            <person name="Huang H.X."/>
            <person name="Xiao X.J."/>
            <person name="Lin M."/>
            <person name="Wu X.Y."/>
            <person name="Wu W.L."/>
            <person name="Chen Y.Y."/>
            <person name="Chang S.B."/>
            <person name="Sakamoto S."/>
            <person name="Ohme-Takagi M."/>
            <person name="Yagi M."/>
            <person name="Zeng S.J."/>
            <person name="Shen C.Y."/>
            <person name="Yeh C.M."/>
            <person name="Luo Y.B."/>
            <person name="Tsai W.C."/>
            <person name="Van de Peer Y."/>
            <person name="Liu Z.J."/>
        </authorList>
    </citation>
    <scope>NUCLEOTIDE SEQUENCE [LARGE SCALE GENOMIC DNA]</scope>
    <source>
        <tissue evidence="3">The whole plant</tissue>
    </source>
</reference>
<dbReference type="PANTHER" id="PTHR11477:SF37">
    <property type="entry name" value="SPEN PARALOGUE AND ORTHOLOGUE SPOC C-TERMINAL DOMAIN-CONTAINING PROTEIN"/>
    <property type="match status" value="1"/>
</dbReference>
<dbReference type="Pfam" id="PF07744">
    <property type="entry name" value="SPOC"/>
    <property type="match status" value="1"/>
</dbReference>
<feature type="compositionally biased region" description="Basic and acidic residues" evidence="1">
    <location>
        <begin position="983"/>
        <end position="992"/>
    </location>
</feature>
<evidence type="ECO:0000259" key="2">
    <source>
        <dbReference type="Pfam" id="PF07744"/>
    </source>
</evidence>
<dbReference type="InterPro" id="IPR012921">
    <property type="entry name" value="SPOC_C"/>
</dbReference>
<evidence type="ECO:0000313" key="4">
    <source>
        <dbReference type="Proteomes" id="UP000233837"/>
    </source>
</evidence>
<dbReference type="PANTHER" id="PTHR11477">
    <property type="entry name" value="TRANSCRIPTION FACTOR S-II ZINC FINGER DOMAIN-CONTAINING PROTEIN"/>
    <property type="match status" value="1"/>
</dbReference>
<proteinExistence type="predicted"/>
<reference evidence="3 4" key="1">
    <citation type="journal article" date="2016" name="Sci. Rep.">
        <title>The Dendrobium catenatum Lindl. genome sequence provides insights into polysaccharide synthase, floral development and adaptive evolution.</title>
        <authorList>
            <person name="Zhang G.Q."/>
            <person name="Xu Q."/>
            <person name="Bian C."/>
            <person name="Tsai W.C."/>
            <person name="Yeh C.M."/>
            <person name="Liu K.W."/>
            <person name="Yoshida K."/>
            <person name="Zhang L.S."/>
            <person name="Chang S.B."/>
            <person name="Chen F."/>
            <person name="Shi Y."/>
            <person name="Su Y.Y."/>
            <person name="Zhang Y.Q."/>
            <person name="Chen L.J."/>
            <person name="Yin Y."/>
            <person name="Lin M."/>
            <person name="Huang H."/>
            <person name="Deng H."/>
            <person name="Wang Z.W."/>
            <person name="Zhu S.L."/>
            <person name="Zhao X."/>
            <person name="Deng C."/>
            <person name="Niu S.C."/>
            <person name="Huang J."/>
            <person name="Wang M."/>
            <person name="Liu G.H."/>
            <person name="Yang H.J."/>
            <person name="Xiao X.J."/>
            <person name="Hsiao Y.Y."/>
            <person name="Wu W.L."/>
            <person name="Chen Y.Y."/>
            <person name="Mitsuda N."/>
            <person name="Ohme-Takagi M."/>
            <person name="Luo Y.B."/>
            <person name="Van de Peer Y."/>
            <person name="Liu Z.J."/>
        </authorList>
    </citation>
    <scope>NUCLEOTIDE SEQUENCE [LARGE SCALE GENOMIC DNA]</scope>
    <source>
        <tissue evidence="3">The whole plant</tissue>
    </source>
</reference>
<protein>
    <recommendedName>
        <fullName evidence="2">Spen paralogue and orthologue SPOC C-terminal domain-containing protein</fullName>
    </recommendedName>
</protein>
<feature type="compositionally biased region" description="Polar residues" evidence="1">
    <location>
        <begin position="737"/>
        <end position="746"/>
    </location>
</feature>
<dbReference type="CDD" id="cd21538">
    <property type="entry name" value="SPOC_TFIIS"/>
    <property type="match status" value="1"/>
</dbReference>
<gene>
    <name evidence="3" type="ORF">MA16_Dca010479</name>
</gene>
<dbReference type="GO" id="GO:0006351">
    <property type="term" value="P:DNA-templated transcription"/>
    <property type="evidence" value="ECO:0007669"/>
    <property type="project" value="TreeGrafter"/>
</dbReference>
<name>A0A2I0XCY3_9ASPA</name>
<dbReference type="GO" id="GO:0005634">
    <property type="term" value="C:nucleus"/>
    <property type="evidence" value="ECO:0007669"/>
    <property type="project" value="TreeGrafter"/>
</dbReference>
<keyword evidence="4" id="KW-1185">Reference proteome</keyword>
<dbReference type="STRING" id="906689.A0A2I0XCY3"/>